<dbReference type="Pfam" id="PF00535">
    <property type="entry name" value="Glycos_transf_2"/>
    <property type="match status" value="1"/>
</dbReference>
<keyword evidence="3" id="KW-1185">Reference proteome</keyword>
<keyword evidence="2" id="KW-0808">Transferase</keyword>
<evidence type="ECO:0000313" key="3">
    <source>
        <dbReference type="Proteomes" id="UP000183263"/>
    </source>
</evidence>
<dbReference type="CDD" id="cd00761">
    <property type="entry name" value="Glyco_tranf_GTA_type"/>
    <property type="match status" value="1"/>
</dbReference>
<feature type="domain" description="Glycosyltransferase 2-like" evidence="1">
    <location>
        <begin position="6"/>
        <end position="129"/>
    </location>
</feature>
<dbReference type="AlphaFoldDB" id="A0A1G7ZM02"/>
<accession>A0A1G7ZM02</accession>
<dbReference type="InterPro" id="IPR050834">
    <property type="entry name" value="Glycosyltransf_2"/>
</dbReference>
<evidence type="ECO:0000259" key="1">
    <source>
        <dbReference type="Pfam" id="PF00535"/>
    </source>
</evidence>
<evidence type="ECO:0000313" key="2">
    <source>
        <dbReference type="EMBL" id="SDH09718.1"/>
    </source>
</evidence>
<name>A0A1G7ZM02_9NOCA</name>
<dbReference type="PANTHER" id="PTHR43685:SF2">
    <property type="entry name" value="GLYCOSYLTRANSFERASE 2-LIKE DOMAIN-CONTAINING PROTEIN"/>
    <property type="match status" value="1"/>
</dbReference>
<dbReference type="GO" id="GO:0016740">
    <property type="term" value="F:transferase activity"/>
    <property type="evidence" value="ECO:0007669"/>
    <property type="project" value="UniProtKB-KW"/>
</dbReference>
<dbReference type="OrthoDB" id="3177103at2"/>
<dbReference type="EMBL" id="FNDN01000001">
    <property type="protein sequence ID" value="SDH09718.1"/>
    <property type="molecule type" value="Genomic_DNA"/>
</dbReference>
<gene>
    <name evidence="2" type="ORF">SAMN05444695_101154</name>
</gene>
<reference evidence="2 3" key="1">
    <citation type="submission" date="2016-10" db="EMBL/GenBank/DDBJ databases">
        <authorList>
            <person name="de Groot N.N."/>
        </authorList>
    </citation>
    <scope>NUCLEOTIDE SEQUENCE [LARGE SCALE GENOMIC DNA]</scope>
    <source>
        <strain evidence="2 3">DSM 44892</strain>
    </source>
</reference>
<dbReference type="RefSeq" id="WP_072737886.1">
    <property type="nucleotide sequence ID" value="NZ_CP048813.1"/>
</dbReference>
<dbReference type="Proteomes" id="UP000183263">
    <property type="component" value="Unassembled WGS sequence"/>
</dbReference>
<proteinExistence type="predicted"/>
<sequence>MTPTVTVLIPAFDAGRFVGEMMDSVLSTVGPSVEILVIDDGSTDDTAAVLASYDDRRIRVLHQDNRGLVATLNRGLDEARGEFVARLDADDWMVRGRIEAQLAAMAADPRLVSVGTDYVLVFPDGTESARIRMPATDAACRERLSLASCHCGPSVLLRMAPIRRAGLYFDESARHAEDYEMWTRLTEVGTLANLPVRGYRYRIHDDQVSTVHSAAQRKVHLAVAERYARARGHDPVPERKLEGLLWPEGPRATRTLRASRAALAVLRRQRGTESVRFVGRKVVEAAARR</sequence>
<dbReference type="InterPro" id="IPR029044">
    <property type="entry name" value="Nucleotide-diphossugar_trans"/>
</dbReference>
<dbReference type="SUPFAM" id="SSF53448">
    <property type="entry name" value="Nucleotide-diphospho-sugar transferases"/>
    <property type="match status" value="1"/>
</dbReference>
<dbReference type="InterPro" id="IPR001173">
    <property type="entry name" value="Glyco_trans_2-like"/>
</dbReference>
<organism evidence="2 3">
    <name type="scientific">Rhodococcus triatomae</name>
    <dbReference type="NCBI Taxonomy" id="300028"/>
    <lineage>
        <taxon>Bacteria</taxon>
        <taxon>Bacillati</taxon>
        <taxon>Actinomycetota</taxon>
        <taxon>Actinomycetes</taxon>
        <taxon>Mycobacteriales</taxon>
        <taxon>Nocardiaceae</taxon>
        <taxon>Rhodococcus</taxon>
    </lineage>
</organism>
<dbReference type="PANTHER" id="PTHR43685">
    <property type="entry name" value="GLYCOSYLTRANSFERASE"/>
    <property type="match status" value="1"/>
</dbReference>
<dbReference type="Gene3D" id="3.90.550.10">
    <property type="entry name" value="Spore Coat Polysaccharide Biosynthesis Protein SpsA, Chain A"/>
    <property type="match status" value="1"/>
</dbReference>
<protein>
    <submittedName>
        <fullName evidence="2">Glycosyl transferase family 2</fullName>
    </submittedName>
</protein>